<evidence type="ECO:0000313" key="7">
    <source>
        <dbReference type="EMBL" id="GGI53692.1"/>
    </source>
</evidence>
<feature type="transmembrane region" description="Helical" evidence="5">
    <location>
        <begin position="12"/>
        <end position="30"/>
    </location>
</feature>
<feature type="domain" description="TM2" evidence="6">
    <location>
        <begin position="7"/>
        <end position="49"/>
    </location>
</feature>
<keyword evidence="2 5" id="KW-0812">Transmembrane</keyword>
<evidence type="ECO:0000256" key="1">
    <source>
        <dbReference type="ARBA" id="ARBA00004141"/>
    </source>
</evidence>
<dbReference type="Pfam" id="PF05154">
    <property type="entry name" value="TM2"/>
    <property type="match status" value="1"/>
</dbReference>
<reference evidence="7" key="1">
    <citation type="journal article" date="2014" name="Int. J. Syst. Evol. Microbiol.">
        <title>Complete genome sequence of Corynebacterium casei LMG S-19264T (=DSM 44701T), isolated from a smear-ripened cheese.</title>
        <authorList>
            <consortium name="US DOE Joint Genome Institute (JGI-PGF)"/>
            <person name="Walter F."/>
            <person name="Albersmeier A."/>
            <person name="Kalinowski J."/>
            <person name="Ruckert C."/>
        </authorList>
    </citation>
    <scope>NUCLEOTIDE SEQUENCE</scope>
    <source>
        <strain evidence="7">CCM 7664</strain>
    </source>
</reference>
<reference evidence="7" key="2">
    <citation type="submission" date="2020-09" db="EMBL/GenBank/DDBJ databases">
        <authorList>
            <person name="Sun Q."/>
            <person name="Sedlacek I."/>
        </authorList>
    </citation>
    <scope>NUCLEOTIDE SEQUENCE</scope>
    <source>
        <strain evidence="7">CCM 7664</strain>
    </source>
</reference>
<name>A0A8J3AVI5_9BURK</name>
<dbReference type="RefSeq" id="WP_188419726.1">
    <property type="nucleotide sequence ID" value="NZ_BMDP01000001.1"/>
</dbReference>
<feature type="transmembrane region" description="Helical" evidence="5">
    <location>
        <begin position="107"/>
        <end position="129"/>
    </location>
</feature>
<keyword evidence="4 5" id="KW-0472">Membrane</keyword>
<accession>A0A8J3AVI5</accession>
<keyword evidence="8" id="KW-1185">Reference proteome</keyword>
<dbReference type="InterPro" id="IPR007829">
    <property type="entry name" value="TM2"/>
</dbReference>
<proteinExistence type="predicted"/>
<dbReference type="AlphaFoldDB" id="A0A8J3AVI5"/>
<evidence type="ECO:0000256" key="2">
    <source>
        <dbReference type="ARBA" id="ARBA00022692"/>
    </source>
</evidence>
<feature type="transmembrane region" description="Helical" evidence="5">
    <location>
        <begin position="36"/>
        <end position="54"/>
    </location>
</feature>
<comment type="subcellular location">
    <subcellularLocation>
        <location evidence="1">Membrane</location>
        <topology evidence="1">Multi-pass membrane protein</topology>
    </subcellularLocation>
</comment>
<sequence length="142" mass="15652">MTETRKHKSKTLTTLLAALLGGIGAHRFYLHGWRDFWGWNYLIAFVLFLSAISLMRTHQSLPILVLAIFPFSVYAGLIEALIIGVTPDEKWDAVHNPQSAGKTTSKWPIAVILVLSFALCFTAMIASIARVTDLYLTGGAFG</sequence>
<comment type="caution">
    <text evidence="7">The sequence shown here is derived from an EMBL/GenBank/DDBJ whole genome shotgun (WGS) entry which is preliminary data.</text>
</comment>
<protein>
    <submittedName>
        <fullName evidence="7">Membrane protein</fullName>
    </submittedName>
</protein>
<evidence type="ECO:0000256" key="4">
    <source>
        <dbReference type="ARBA" id="ARBA00023136"/>
    </source>
</evidence>
<keyword evidence="3 5" id="KW-1133">Transmembrane helix</keyword>
<dbReference type="GO" id="GO:0016020">
    <property type="term" value="C:membrane"/>
    <property type="evidence" value="ECO:0007669"/>
    <property type="project" value="UniProtKB-SubCell"/>
</dbReference>
<organism evidence="7 8">
    <name type="scientific">Oxalicibacterium solurbis</name>
    <dbReference type="NCBI Taxonomy" id="69280"/>
    <lineage>
        <taxon>Bacteria</taxon>
        <taxon>Pseudomonadati</taxon>
        <taxon>Pseudomonadota</taxon>
        <taxon>Betaproteobacteria</taxon>
        <taxon>Burkholderiales</taxon>
        <taxon>Oxalobacteraceae</taxon>
        <taxon>Oxalicibacterium</taxon>
    </lineage>
</organism>
<dbReference type="EMBL" id="BMDP01000001">
    <property type="protein sequence ID" value="GGI53692.1"/>
    <property type="molecule type" value="Genomic_DNA"/>
</dbReference>
<evidence type="ECO:0000256" key="5">
    <source>
        <dbReference type="SAM" id="Phobius"/>
    </source>
</evidence>
<dbReference type="Proteomes" id="UP000627205">
    <property type="component" value="Unassembled WGS sequence"/>
</dbReference>
<evidence type="ECO:0000256" key="3">
    <source>
        <dbReference type="ARBA" id="ARBA00022989"/>
    </source>
</evidence>
<gene>
    <name evidence="7" type="ORF">GCM10011430_08660</name>
</gene>
<evidence type="ECO:0000313" key="8">
    <source>
        <dbReference type="Proteomes" id="UP000627205"/>
    </source>
</evidence>
<feature type="transmembrane region" description="Helical" evidence="5">
    <location>
        <begin position="61"/>
        <end position="87"/>
    </location>
</feature>
<evidence type="ECO:0000259" key="6">
    <source>
        <dbReference type="Pfam" id="PF05154"/>
    </source>
</evidence>